<dbReference type="OrthoDB" id="5329119at2"/>
<gene>
    <name evidence="1" type="ORF">B6S12_10760</name>
</gene>
<organism evidence="1 2">
    <name type="scientific">Helicobacter valdiviensis</name>
    <dbReference type="NCBI Taxonomy" id="1458358"/>
    <lineage>
        <taxon>Bacteria</taxon>
        <taxon>Pseudomonadati</taxon>
        <taxon>Campylobacterota</taxon>
        <taxon>Epsilonproteobacteria</taxon>
        <taxon>Campylobacterales</taxon>
        <taxon>Helicobacteraceae</taxon>
        <taxon>Helicobacter</taxon>
    </lineage>
</organism>
<feature type="non-terminal residue" evidence="1">
    <location>
        <position position="130"/>
    </location>
</feature>
<dbReference type="RefSeq" id="WP_146239370.1">
    <property type="nucleotide sequence ID" value="NZ_NBIU01000118.1"/>
</dbReference>
<dbReference type="Pfam" id="PF07087">
    <property type="entry name" value="DUF1353"/>
    <property type="match status" value="1"/>
</dbReference>
<proteinExistence type="predicted"/>
<reference evidence="1 2" key="1">
    <citation type="submission" date="2017-03" db="EMBL/GenBank/DDBJ databases">
        <title>Genomic and clinical evidence uncovers the enterohepatic species Helicobacter valdiviensis as a potential human intestinal pathogen.</title>
        <authorList>
            <person name="Fresia P."/>
            <person name="Jara R."/>
            <person name="Sierra R."/>
            <person name="Ferres I."/>
            <person name="Greif G."/>
            <person name="Iraola G."/>
            <person name="Collado L."/>
        </authorList>
    </citation>
    <scope>NUCLEOTIDE SEQUENCE [LARGE SCALE GENOMIC DNA]</scope>
    <source>
        <strain evidence="1 2">WBE14</strain>
    </source>
</reference>
<sequence length="130" mass="15443">MDLKEAIKHCLEKTEELKYCNKECSSEHLQLAQWLKELKEIKEVNDRELITILREGKDFELLKDFCFYSLELKEFEKDLNVYYHTNDKAEVFIKVPKGFRTDFGSIPQLFQSFLSPIGKPTKAYVVHDYL</sequence>
<dbReference type="AlphaFoldDB" id="A0A2W6MRD0"/>
<name>A0A2W6MRD0_9HELI</name>
<dbReference type="InterPro" id="IPR010767">
    <property type="entry name" value="Phage_CGC-2007_Cje0229"/>
</dbReference>
<evidence type="ECO:0000313" key="1">
    <source>
        <dbReference type="EMBL" id="PZT47124.1"/>
    </source>
</evidence>
<evidence type="ECO:0000313" key="2">
    <source>
        <dbReference type="Proteomes" id="UP000249746"/>
    </source>
</evidence>
<protein>
    <submittedName>
        <fullName evidence="1">Uncharacterized protein</fullName>
    </submittedName>
</protein>
<dbReference type="Proteomes" id="UP000249746">
    <property type="component" value="Unassembled WGS sequence"/>
</dbReference>
<accession>A0A2W6MRD0</accession>
<dbReference type="EMBL" id="NBIU01000118">
    <property type="protein sequence ID" value="PZT47124.1"/>
    <property type="molecule type" value="Genomic_DNA"/>
</dbReference>
<keyword evidence="2" id="KW-1185">Reference proteome</keyword>
<comment type="caution">
    <text evidence="1">The sequence shown here is derived from an EMBL/GenBank/DDBJ whole genome shotgun (WGS) entry which is preliminary data.</text>
</comment>